<reference evidence="3" key="1">
    <citation type="submission" date="2018-06" db="EMBL/GenBank/DDBJ databases">
        <authorList>
            <person name="Zhirakovskaya E."/>
        </authorList>
    </citation>
    <scope>NUCLEOTIDE SEQUENCE</scope>
</reference>
<name>A0A3B1CR78_9ZZZZ</name>
<organism evidence="3">
    <name type="scientific">hydrothermal vent metagenome</name>
    <dbReference type="NCBI Taxonomy" id="652676"/>
    <lineage>
        <taxon>unclassified sequences</taxon>
        <taxon>metagenomes</taxon>
        <taxon>ecological metagenomes</taxon>
    </lineage>
</organism>
<dbReference type="EMBL" id="UOGG01000073">
    <property type="protein sequence ID" value="VAX28991.1"/>
    <property type="molecule type" value="Genomic_DNA"/>
</dbReference>
<dbReference type="PANTHER" id="PTHR34404">
    <property type="entry name" value="REGULATORY PROTEIN, FMDB FAMILY"/>
    <property type="match status" value="1"/>
</dbReference>
<dbReference type="SMART" id="SM00834">
    <property type="entry name" value="CxxC_CXXC_SSSS"/>
    <property type="match status" value="1"/>
</dbReference>
<accession>A0A3B1CR78</accession>
<dbReference type="PANTHER" id="PTHR34404:SF2">
    <property type="entry name" value="CONSERVED SERINE RICH PROTEIN"/>
    <property type="match status" value="1"/>
</dbReference>
<protein>
    <recommendedName>
        <fullName evidence="2">Putative regulatory protein FmdB zinc ribbon domain-containing protein</fullName>
    </recommendedName>
</protein>
<evidence type="ECO:0000259" key="2">
    <source>
        <dbReference type="SMART" id="SM00834"/>
    </source>
</evidence>
<evidence type="ECO:0000256" key="1">
    <source>
        <dbReference type="SAM" id="MobiDB-lite"/>
    </source>
</evidence>
<feature type="region of interest" description="Disordered" evidence="1">
    <location>
        <begin position="50"/>
        <end position="131"/>
    </location>
</feature>
<feature type="compositionally biased region" description="Basic residues" evidence="1">
    <location>
        <begin position="122"/>
        <end position="131"/>
    </location>
</feature>
<feature type="compositionally biased region" description="Basic and acidic residues" evidence="1">
    <location>
        <begin position="61"/>
        <end position="79"/>
    </location>
</feature>
<dbReference type="Pfam" id="PF09723">
    <property type="entry name" value="Zn_ribbon_8"/>
    <property type="match status" value="1"/>
</dbReference>
<dbReference type="InterPro" id="IPR013429">
    <property type="entry name" value="Regulatory_FmdB_Zinc_ribbon"/>
</dbReference>
<evidence type="ECO:0000313" key="3">
    <source>
        <dbReference type="EMBL" id="VAX28991.1"/>
    </source>
</evidence>
<dbReference type="NCBIfam" id="TIGR02605">
    <property type="entry name" value="CxxC_CxxC_SSSS"/>
    <property type="match status" value="1"/>
</dbReference>
<gene>
    <name evidence="3" type="ORF">MNBD_NITROSPINAE05-311</name>
</gene>
<feature type="compositionally biased region" description="Low complexity" evidence="1">
    <location>
        <begin position="80"/>
        <end position="93"/>
    </location>
</feature>
<sequence length="131" mass="14202">MPIYEYECAKCGTVFEVIQPISAEPLKKHNENGCTGKVRRLVSAGGFILKGDGWYANDYPSDSRKQGWEKDQKQAKPDTGDTSSSKSDSATQKTETKPAATPSADKKPVAKKSTAKNPYSGGKKKKAKTSK</sequence>
<feature type="domain" description="Putative regulatory protein FmdB zinc ribbon" evidence="2">
    <location>
        <begin position="1"/>
        <end position="43"/>
    </location>
</feature>
<proteinExistence type="predicted"/>
<dbReference type="AlphaFoldDB" id="A0A3B1CR78"/>